<feature type="domain" description="Glucose/Sorbosone dehydrogenase" evidence="2">
    <location>
        <begin position="70"/>
        <end position="362"/>
    </location>
</feature>
<dbReference type="Pfam" id="PF07995">
    <property type="entry name" value="GSDH"/>
    <property type="match status" value="1"/>
</dbReference>
<organism evidence="3 4">
    <name type="scientific">Streptomyces bohaiensis</name>
    <dbReference type="NCBI Taxonomy" id="1431344"/>
    <lineage>
        <taxon>Bacteria</taxon>
        <taxon>Bacillati</taxon>
        <taxon>Actinomycetota</taxon>
        <taxon>Actinomycetes</taxon>
        <taxon>Kitasatosporales</taxon>
        <taxon>Streptomycetaceae</taxon>
        <taxon>Streptomyces</taxon>
    </lineage>
</organism>
<name>A0ABX1CBU8_9ACTN</name>
<dbReference type="InterPro" id="IPR011042">
    <property type="entry name" value="6-blade_b-propeller_TolB-like"/>
</dbReference>
<evidence type="ECO:0000313" key="4">
    <source>
        <dbReference type="Proteomes" id="UP000727056"/>
    </source>
</evidence>
<proteinExistence type="predicted"/>
<feature type="region of interest" description="Disordered" evidence="1">
    <location>
        <begin position="15"/>
        <end position="65"/>
    </location>
</feature>
<evidence type="ECO:0000256" key="1">
    <source>
        <dbReference type="SAM" id="MobiDB-lite"/>
    </source>
</evidence>
<dbReference type="PANTHER" id="PTHR19328">
    <property type="entry name" value="HEDGEHOG-INTERACTING PROTEIN"/>
    <property type="match status" value="1"/>
</dbReference>
<sequence>MAAALTACAVLAVGCSGQDADDSASDADRSTEETPDGGSPDDGTEESSDAESAPAEGSVEVVGTVAEDLPSPWGLVELPDGELLVGSRDEGTVLRVDPASGGTTDLGSVDGVDTADGEGGLLGLALGEDDWLYAYLTAASDNRIVRMEYSGDTLGSPEVVLDGIPKDARIHHGGGLAFGPDGMLYAATGDAAEPDLAQDPESPAGKILRMTPEGDVPDDNPEPGSLVYSLGHRNVQGLAWDDRDRLWASEFGARDLDELNLIEPGGNYGWPEFEGSGGEDSGFVDPVAEWPTDQASPSGLAYTDGALWMATLRGERLWRVPLNESGDAGEPEAFLEGEYGRLRAVLAVGPGELLLATNETDTRGTPEDGDDRLLRLTVS</sequence>
<comment type="caution">
    <text evidence="3">The sequence shown here is derived from an EMBL/GenBank/DDBJ whole genome shotgun (WGS) entry which is preliminary data.</text>
</comment>
<evidence type="ECO:0000313" key="3">
    <source>
        <dbReference type="EMBL" id="NJQ16598.1"/>
    </source>
</evidence>
<dbReference type="InterPro" id="IPR012938">
    <property type="entry name" value="Glc/Sorbosone_DH"/>
</dbReference>
<reference evidence="3 4" key="1">
    <citation type="submission" date="2020-03" db="EMBL/GenBank/DDBJ databases">
        <title>Draft genome of Streptomyces sp. ventii, isolated from the Axial Seamount in the Pacific Ocean, and resequencing of the two type strains Streptomyces lonarensis strain NCL 716 and Streptomyces bohaiensis strain 11A07.</title>
        <authorList>
            <person name="Loughran R.M."/>
            <person name="Pfannmuller K.M."/>
            <person name="Wasson B.J."/>
            <person name="Deadmond M.C."/>
            <person name="Paddock B.E."/>
            <person name="Koyack M.J."/>
            <person name="Gallegos D.A."/>
            <person name="Mitchell E.A."/>
            <person name="Ushijima B."/>
            <person name="Saw J.H."/>
            <person name="Mcphail K.L."/>
            <person name="Videau P."/>
        </authorList>
    </citation>
    <scope>NUCLEOTIDE SEQUENCE [LARGE SCALE GENOMIC DNA]</scope>
    <source>
        <strain evidence="3 4">11A07</strain>
    </source>
</reference>
<protein>
    <submittedName>
        <fullName evidence="3">PQQ-dependent sugar dehydrogenase</fullName>
    </submittedName>
</protein>
<evidence type="ECO:0000259" key="2">
    <source>
        <dbReference type="Pfam" id="PF07995"/>
    </source>
</evidence>
<dbReference type="PANTHER" id="PTHR19328:SF13">
    <property type="entry name" value="HIPL1 PROTEIN"/>
    <property type="match status" value="1"/>
</dbReference>
<accession>A0ABX1CBU8</accession>
<keyword evidence="4" id="KW-1185">Reference proteome</keyword>
<dbReference type="SUPFAM" id="SSF50952">
    <property type="entry name" value="Soluble quinoprotein glucose dehydrogenase"/>
    <property type="match status" value="1"/>
</dbReference>
<dbReference type="EMBL" id="JAAVJC010000170">
    <property type="protein sequence ID" value="NJQ16598.1"/>
    <property type="molecule type" value="Genomic_DNA"/>
</dbReference>
<gene>
    <name evidence="3" type="ORF">HCN52_17050</name>
</gene>
<dbReference type="Proteomes" id="UP000727056">
    <property type="component" value="Unassembled WGS sequence"/>
</dbReference>
<dbReference type="Gene3D" id="2.120.10.30">
    <property type="entry name" value="TolB, C-terminal domain"/>
    <property type="match status" value="1"/>
</dbReference>
<dbReference type="InterPro" id="IPR011041">
    <property type="entry name" value="Quinoprot_gluc/sorb_DH_b-prop"/>
</dbReference>